<name>A0AAD1WR92_PELCU</name>
<keyword evidence="3" id="KW-1185">Reference proteome</keyword>
<dbReference type="Proteomes" id="UP001295444">
    <property type="component" value="Chromosome 10"/>
</dbReference>
<reference evidence="2" key="1">
    <citation type="submission" date="2022-03" db="EMBL/GenBank/DDBJ databases">
        <authorList>
            <person name="Alioto T."/>
            <person name="Alioto T."/>
            <person name="Gomez Garrido J."/>
        </authorList>
    </citation>
    <scope>NUCLEOTIDE SEQUENCE</scope>
</reference>
<evidence type="ECO:0000313" key="2">
    <source>
        <dbReference type="EMBL" id="CAH2319827.1"/>
    </source>
</evidence>
<dbReference type="EMBL" id="OW240921">
    <property type="protein sequence ID" value="CAH2319827.1"/>
    <property type="molecule type" value="Genomic_DNA"/>
</dbReference>
<accession>A0AAD1WR92</accession>
<feature type="region of interest" description="Disordered" evidence="1">
    <location>
        <begin position="1"/>
        <end position="116"/>
    </location>
</feature>
<protein>
    <submittedName>
        <fullName evidence="2">Uncharacterized protein</fullName>
    </submittedName>
</protein>
<organism evidence="2 3">
    <name type="scientific">Pelobates cultripes</name>
    <name type="common">Western spadefoot toad</name>
    <dbReference type="NCBI Taxonomy" id="61616"/>
    <lineage>
        <taxon>Eukaryota</taxon>
        <taxon>Metazoa</taxon>
        <taxon>Chordata</taxon>
        <taxon>Craniata</taxon>
        <taxon>Vertebrata</taxon>
        <taxon>Euteleostomi</taxon>
        <taxon>Amphibia</taxon>
        <taxon>Batrachia</taxon>
        <taxon>Anura</taxon>
        <taxon>Pelobatoidea</taxon>
        <taxon>Pelobatidae</taxon>
        <taxon>Pelobates</taxon>
    </lineage>
</organism>
<evidence type="ECO:0000313" key="3">
    <source>
        <dbReference type="Proteomes" id="UP001295444"/>
    </source>
</evidence>
<dbReference type="AlphaFoldDB" id="A0AAD1WR92"/>
<gene>
    <name evidence="2" type="ORF">PECUL_23A059044</name>
</gene>
<proteinExistence type="predicted"/>
<sequence>MPFLCPSGTEIRHKGPRAYRAGFPRQPSITPWDEDYWDTDPQAAGVPWGTLDPPMGRKSQKPALATAASNHDIGQMLASTPRTREPSSPRRETTTEPMEEKAPEKGAQAMPESEPPVTKRDIHDLLAHFQDMFFAELNLIKPEMQAITERLRVSEEDSADIKQNMATQGEAIKQLQTSHSQIAARMDAMEDKSRQNNIKIRGVEDTVPAEELPHLIRRLTAAILPTKHATQFTNSYKP</sequence>
<feature type="compositionally biased region" description="Basic and acidic residues" evidence="1">
    <location>
        <begin position="82"/>
        <end position="104"/>
    </location>
</feature>
<evidence type="ECO:0000256" key="1">
    <source>
        <dbReference type="SAM" id="MobiDB-lite"/>
    </source>
</evidence>